<dbReference type="Gene3D" id="3.40.50.150">
    <property type="entry name" value="Vaccinia Virus protein VP39"/>
    <property type="match status" value="1"/>
</dbReference>
<proteinExistence type="inferred from homology"/>
<dbReference type="STRING" id="41875.K8EJV0"/>
<evidence type="ECO:0000256" key="1">
    <source>
        <dbReference type="ARBA" id="ARBA00022555"/>
    </source>
</evidence>
<dbReference type="GO" id="GO:0000049">
    <property type="term" value="F:tRNA binding"/>
    <property type="evidence" value="ECO:0007669"/>
    <property type="project" value="UniProtKB-UniRule"/>
</dbReference>
<dbReference type="Proteomes" id="UP000198341">
    <property type="component" value="Chromosome 10"/>
</dbReference>
<dbReference type="EC" id="2.1.1.216" evidence="7"/>
<dbReference type="InterPro" id="IPR002905">
    <property type="entry name" value="Trm1"/>
</dbReference>
<evidence type="ECO:0000256" key="5">
    <source>
        <dbReference type="ARBA" id="ARBA00022694"/>
    </source>
</evidence>
<evidence type="ECO:0000256" key="6">
    <source>
        <dbReference type="ARBA" id="ARBA00022884"/>
    </source>
</evidence>
<dbReference type="Pfam" id="PF02005">
    <property type="entry name" value="TRM"/>
    <property type="match status" value="1"/>
</dbReference>
<keyword evidence="4 9" id="KW-0949">S-adenosyl-L-methionine</keyword>
<protein>
    <recommendedName>
        <fullName evidence="7">tRNA (guanine(26)-N(2))-dimethyltransferase</fullName>
        <ecNumber evidence="7">2.1.1.216</ecNumber>
    </recommendedName>
</protein>
<accession>K8EJV0</accession>
<dbReference type="AlphaFoldDB" id="K8EJV0"/>
<sequence>MAKRRKKFYMYSSSRHKTFSLSPSASFSHHFSEEKQTEFHQCMLRRRNSARFVSVAAVKASVVSISSVEKAAAGVQQQPFLFATSSSSSVKSFVTAHHRLISGFVSTTTPGTTTARNNKNNNNNFQRRMRSEEIPSILLPPPIGFDEVVVEGKGKVLQRENEVFYNRPQVVNRDLSLAIVREFQKRRKEEHENDTDQKTRRGKGMYNKVPRESKIIAHLVSEREREHMFATKETTREHPATTTKTEDDEKQKEWVEVKPGTFRWQVVGAEEKRETADDAAAAAAEQPKVIIEEEEDEEKKEKPPLEPITILEGMCATGLRAIRYARELDDVKCIVANDLDPTAALAVENNKEYNARESEEVKRRVDKIVTNCGDVRVVALQHEKCFDVVDLDPYGTPSQQLESAVLAPVEGGLLCVTATDMSVLCGNNAEVGWTKYGSYPLKARYCHEQSTRILLAAIQSAAVKNRRYIVPVLSTQIDFYARVYVRVYSSAVNCKAAASNLSYVFQCVGCDSFELQPLGKVEERSHERTGKTYTKFIPGKLSAAVEHNEHGDRKCHNCGWGMNVGGPIWSAPVHDKGWVESVLKDVKESSDERYPGKEKVRALLTNCSEELPDTPLHYCLHSMAGTLKITPPTLALFRSAIINAGYKVSGVHCNQLAVKTNAPSNVLWDIMKCWEQEHPAQEDFKNGKSPGASILKKEPVVKAKWTRVNGAFSKAQMAGETRFPTNPEENWGPKNRATGGRSNKREISSCTAPNTKNSRKQAKKKF</sequence>
<dbReference type="KEGG" id="bpg:Bathy10g00960"/>
<dbReference type="GO" id="GO:0002940">
    <property type="term" value="P:tRNA N2-guanine methylation"/>
    <property type="evidence" value="ECO:0007669"/>
    <property type="project" value="TreeGrafter"/>
</dbReference>
<dbReference type="PANTHER" id="PTHR10631:SF3">
    <property type="entry name" value="TRNA (GUANINE(26)-N(2))-DIMETHYLTRANSFERASE"/>
    <property type="match status" value="1"/>
</dbReference>
<dbReference type="PROSITE" id="PS51626">
    <property type="entry name" value="SAM_MT_TRM1"/>
    <property type="match status" value="1"/>
</dbReference>
<dbReference type="InterPro" id="IPR029063">
    <property type="entry name" value="SAM-dependent_MTases_sf"/>
</dbReference>
<gene>
    <name evidence="11" type="ordered locus">Bathy10g00960</name>
</gene>
<evidence type="ECO:0000313" key="11">
    <source>
        <dbReference type="EMBL" id="CCO18301.1"/>
    </source>
</evidence>
<feature type="region of interest" description="Disordered" evidence="10">
    <location>
        <begin position="228"/>
        <end position="252"/>
    </location>
</feature>
<dbReference type="GO" id="GO:0005634">
    <property type="term" value="C:nucleus"/>
    <property type="evidence" value="ECO:0007669"/>
    <property type="project" value="TreeGrafter"/>
</dbReference>
<dbReference type="Gene3D" id="3.30.56.70">
    <property type="entry name" value="N2,N2-dimethylguanosine tRNA methyltransferase, C-terminal domain"/>
    <property type="match status" value="1"/>
</dbReference>
<keyword evidence="5 9" id="KW-0819">tRNA processing</keyword>
<feature type="region of interest" description="Disordered" evidence="10">
    <location>
        <begin position="715"/>
        <end position="766"/>
    </location>
</feature>
<dbReference type="SUPFAM" id="SSF53335">
    <property type="entry name" value="S-adenosyl-L-methionine-dependent methyltransferases"/>
    <property type="match status" value="1"/>
</dbReference>
<evidence type="ECO:0000256" key="9">
    <source>
        <dbReference type="PROSITE-ProRule" id="PRU00958"/>
    </source>
</evidence>
<evidence type="ECO:0000256" key="7">
    <source>
        <dbReference type="ARBA" id="ARBA00039099"/>
    </source>
</evidence>
<dbReference type="NCBIfam" id="TIGR00308">
    <property type="entry name" value="TRM1"/>
    <property type="match status" value="1"/>
</dbReference>
<evidence type="ECO:0000256" key="10">
    <source>
        <dbReference type="SAM" id="MobiDB-lite"/>
    </source>
</evidence>
<keyword evidence="6 9" id="KW-0694">RNA-binding</keyword>
<name>K8EJV0_9CHLO</name>
<keyword evidence="2 9" id="KW-0489">Methyltransferase</keyword>
<dbReference type="EMBL" id="FO082269">
    <property type="protein sequence ID" value="CCO18301.1"/>
    <property type="molecule type" value="Genomic_DNA"/>
</dbReference>
<dbReference type="InterPro" id="IPR042296">
    <property type="entry name" value="tRNA_met_Trm1_C"/>
</dbReference>
<reference evidence="11 12" key="1">
    <citation type="submission" date="2011-10" db="EMBL/GenBank/DDBJ databases">
        <authorList>
            <person name="Genoscope - CEA"/>
        </authorList>
    </citation>
    <scope>NUCLEOTIDE SEQUENCE [LARGE SCALE GENOMIC DNA]</scope>
    <source>
        <strain evidence="11 12">RCC 1105</strain>
    </source>
</reference>
<comment type="similarity">
    <text evidence="9">Belongs to the class I-like SAM-binding methyltransferase superfamily. Trm1 family.</text>
</comment>
<organism evidence="11 12">
    <name type="scientific">Bathycoccus prasinos</name>
    <dbReference type="NCBI Taxonomy" id="41875"/>
    <lineage>
        <taxon>Eukaryota</taxon>
        <taxon>Viridiplantae</taxon>
        <taxon>Chlorophyta</taxon>
        <taxon>Mamiellophyceae</taxon>
        <taxon>Mamiellales</taxon>
        <taxon>Bathycoccaceae</taxon>
        <taxon>Bathycoccus</taxon>
    </lineage>
</organism>
<keyword evidence="1 9" id="KW-0820">tRNA-binding</keyword>
<evidence type="ECO:0000256" key="2">
    <source>
        <dbReference type="ARBA" id="ARBA00022603"/>
    </source>
</evidence>
<dbReference type="FunFam" id="3.30.56.70:FF:000001">
    <property type="entry name" value="tRNA (guanine(26)-N(2))-dimethyltransferase"/>
    <property type="match status" value="1"/>
</dbReference>
<evidence type="ECO:0000256" key="3">
    <source>
        <dbReference type="ARBA" id="ARBA00022679"/>
    </source>
</evidence>
<evidence type="ECO:0000256" key="4">
    <source>
        <dbReference type="ARBA" id="ARBA00022691"/>
    </source>
</evidence>
<feature type="compositionally biased region" description="Basic residues" evidence="10">
    <location>
        <begin position="757"/>
        <end position="766"/>
    </location>
</feature>
<dbReference type="PANTHER" id="PTHR10631">
    <property type="entry name" value="N 2 ,N 2 -DIMETHYLGUANOSINE TRNA METHYLTRANSFERASE"/>
    <property type="match status" value="1"/>
</dbReference>
<dbReference type="RefSeq" id="XP_007510768.1">
    <property type="nucleotide sequence ID" value="XM_007510706.1"/>
</dbReference>
<evidence type="ECO:0000313" key="12">
    <source>
        <dbReference type="Proteomes" id="UP000198341"/>
    </source>
</evidence>
<evidence type="ECO:0000256" key="8">
    <source>
        <dbReference type="ARBA" id="ARBA00051897"/>
    </source>
</evidence>
<dbReference type="GO" id="GO:0160104">
    <property type="term" value="F:tRNA (guanine(26)-N2)-dimethyltransferase activity"/>
    <property type="evidence" value="ECO:0007669"/>
    <property type="project" value="UniProtKB-EC"/>
</dbReference>
<dbReference type="OrthoDB" id="495709at2759"/>
<dbReference type="GeneID" id="19013173"/>
<keyword evidence="12" id="KW-1185">Reference proteome</keyword>
<comment type="catalytic activity">
    <reaction evidence="8">
        <text>guanosine(26) in tRNA + 2 S-adenosyl-L-methionine = N(2)-dimethylguanosine(26) in tRNA + 2 S-adenosyl-L-homocysteine + 2 H(+)</text>
        <dbReference type="Rhea" id="RHEA:43140"/>
        <dbReference type="Rhea" id="RHEA-COMP:10359"/>
        <dbReference type="Rhea" id="RHEA-COMP:10360"/>
        <dbReference type="ChEBI" id="CHEBI:15378"/>
        <dbReference type="ChEBI" id="CHEBI:57856"/>
        <dbReference type="ChEBI" id="CHEBI:59789"/>
        <dbReference type="ChEBI" id="CHEBI:74269"/>
        <dbReference type="ChEBI" id="CHEBI:74513"/>
        <dbReference type="EC" id="2.1.1.216"/>
    </reaction>
</comment>
<dbReference type="eggNOG" id="KOG1253">
    <property type="taxonomic scope" value="Eukaryota"/>
</dbReference>
<keyword evidence="3 9" id="KW-0808">Transferase</keyword>